<keyword evidence="5" id="KW-0964">Secreted</keyword>
<dbReference type="AlphaFoldDB" id="A0A4R8Q4E2"/>
<dbReference type="InterPro" id="IPR016274">
    <property type="entry name" value="Histidine_acid_Pase_euk"/>
</dbReference>
<dbReference type="InterPro" id="IPR033379">
    <property type="entry name" value="Acid_Pase_AS"/>
</dbReference>
<evidence type="ECO:0000313" key="21">
    <source>
        <dbReference type="Proteomes" id="UP000295083"/>
    </source>
</evidence>
<keyword evidence="6" id="KW-0378">Hydrolase</keyword>
<evidence type="ECO:0000256" key="17">
    <source>
        <dbReference type="ARBA" id="ARBA00044262"/>
    </source>
</evidence>
<evidence type="ECO:0000256" key="4">
    <source>
        <dbReference type="ARBA" id="ARBA00012632"/>
    </source>
</evidence>
<dbReference type="PIRSF" id="PIRSF000894">
    <property type="entry name" value="Acid_phosphatase"/>
    <property type="match status" value="1"/>
</dbReference>
<feature type="active site" description="Proton donor" evidence="18">
    <location>
        <position position="331"/>
    </location>
</feature>
<comment type="catalytic activity">
    <reaction evidence="14">
        <text>1D-myo-inositol 1,2,4,5,6-pentakisphosphate + H2O = 1D-myo-inositol 1,2,5,6-tetrakisphosphate + phosphate</text>
        <dbReference type="Rhea" id="RHEA:77115"/>
        <dbReference type="ChEBI" id="CHEBI:15377"/>
        <dbReference type="ChEBI" id="CHEBI:43474"/>
        <dbReference type="ChEBI" id="CHEBI:57798"/>
        <dbReference type="ChEBI" id="CHEBI:195535"/>
    </reaction>
    <physiologicalReaction direction="left-to-right" evidence="14">
        <dbReference type="Rhea" id="RHEA:77116"/>
    </physiologicalReaction>
</comment>
<evidence type="ECO:0000256" key="14">
    <source>
        <dbReference type="ARBA" id="ARBA00043748"/>
    </source>
</evidence>
<dbReference type="Gene3D" id="3.40.50.1240">
    <property type="entry name" value="Phosphoglycerate mutase-like"/>
    <property type="match status" value="1"/>
</dbReference>
<dbReference type="GO" id="GO:0005576">
    <property type="term" value="C:extracellular region"/>
    <property type="evidence" value="ECO:0007669"/>
    <property type="project" value="UniProtKB-SubCell"/>
</dbReference>
<evidence type="ECO:0000256" key="9">
    <source>
        <dbReference type="ARBA" id="ARBA00041857"/>
    </source>
</evidence>
<evidence type="ECO:0000256" key="8">
    <source>
        <dbReference type="ARBA" id="ARBA00023180"/>
    </source>
</evidence>
<dbReference type="CDD" id="cd07061">
    <property type="entry name" value="HP_HAP_like"/>
    <property type="match status" value="1"/>
</dbReference>
<evidence type="ECO:0000256" key="7">
    <source>
        <dbReference type="ARBA" id="ARBA00023157"/>
    </source>
</evidence>
<dbReference type="InterPro" id="IPR029033">
    <property type="entry name" value="His_PPase_superfam"/>
</dbReference>
<feature type="disulfide bond" evidence="19">
    <location>
        <begin position="237"/>
        <end position="251"/>
    </location>
</feature>
<evidence type="ECO:0000256" key="1">
    <source>
        <dbReference type="ARBA" id="ARBA00004613"/>
    </source>
</evidence>
<feature type="disulfide bond" evidence="19">
    <location>
        <begin position="404"/>
        <end position="412"/>
    </location>
</feature>
<evidence type="ECO:0000256" key="13">
    <source>
        <dbReference type="ARBA" id="ARBA00043721"/>
    </source>
</evidence>
<dbReference type="EC" id="3.1.3.8" evidence="4"/>
<dbReference type="GO" id="GO:0016158">
    <property type="term" value="F:inositol hexakisphosphate 3-phosphatase activity"/>
    <property type="evidence" value="ECO:0007669"/>
    <property type="project" value="UniProtKB-EC"/>
</dbReference>
<comment type="catalytic activity">
    <reaction evidence="15">
        <text>1D-myo-inositol hexakisphosphate + H2O = 1D-myo-inositol 1,2,4,5,6-pentakisphosphate + phosphate</text>
        <dbReference type="Rhea" id="RHEA:16989"/>
        <dbReference type="ChEBI" id="CHEBI:15377"/>
        <dbReference type="ChEBI" id="CHEBI:43474"/>
        <dbReference type="ChEBI" id="CHEBI:57798"/>
        <dbReference type="ChEBI" id="CHEBI:58130"/>
        <dbReference type="EC" id="3.1.3.8"/>
    </reaction>
    <physiologicalReaction direction="left-to-right" evidence="15">
        <dbReference type="Rhea" id="RHEA:16990"/>
    </physiologicalReaction>
</comment>
<evidence type="ECO:0000313" key="20">
    <source>
        <dbReference type="EMBL" id="TDZ33291.1"/>
    </source>
</evidence>
<evidence type="ECO:0000256" key="18">
    <source>
        <dbReference type="PIRSR" id="PIRSR000894-1"/>
    </source>
</evidence>
<gene>
    <name evidence="20" type="primary">PHYA-0</name>
    <name evidence="20" type="ORF">C8035_v011436</name>
</gene>
<dbReference type="PANTHER" id="PTHR20963">
    <property type="entry name" value="MULTIPLE INOSITOL POLYPHOSPHATE PHOSPHATASE-RELATED"/>
    <property type="match status" value="1"/>
</dbReference>
<evidence type="ECO:0000256" key="2">
    <source>
        <dbReference type="ARBA" id="ARBA00005375"/>
    </source>
</evidence>
<dbReference type="GO" id="GO:0003993">
    <property type="term" value="F:acid phosphatase activity"/>
    <property type="evidence" value="ECO:0007669"/>
    <property type="project" value="TreeGrafter"/>
</dbReference>
<keyword evidence="21" id="KW-1185">Reference proteome</keyword>
<comment type="catalytic activity">
    <reaction evidence="13">
        <text>1D-myo-inositol 1,2,6-trisphosphate + H2O = 1D-myo-inositol 1,2-bisphosphate + phosphate</text>
        <dbReference type="Rhea" id="RHEA:77131"/>
        <dbReference type="ChEBI" id="CHEBI:15377"/>
        <dbReference type="ChEBI" id="CHEBI:43474"/>
        <dbReference type="ChEBI" id="CHEBI:195537"/>
        <dbReference type="ChEBI" id="CHEBI:195539"/>
    </reaction>
    <physiologicalReaction direction="left-to-right" evidence="13">
        <dbReference type="Rhea" id="RHEA:77132"/>
    </physiologicalReaction>
</comment>
<dbReference type="PROSITE" id="PS00616">
    <property type="entry name" value="HIS_ACID_PHOSPHAT_1"/>
    <property type="match status" value="1"/>
</dbReference>
<comment type="catalytic activity">
    <reaction evidence="11">
        <text>1D-myo-inositol 1,2,5,6-tetrakisphosphate + H2O = 1D-myo-inositol 1,2,6-trisphosphate + phosphate</text>
        <dbReference type="Rhea" id="RHEA:77119"/>
        <dbReference type="ChEBI" id="CHEBI:15377"/>
        <dbReference type="ChEBI" id="CHEBI:43474"/>
        <dbReference type="ChEBI" id="CHEBI:195535"/>
        <dbReference type="ChEBI" id="CHEBI:195537"/>
    </reaction>
    <physiologicalReaction direction="left-to-right" evidence="11">
        <dbReference type="Rhea" id="RHEA:77120"/>
    </physiologicalReaction>
</comment>
<comment type="subunit">
    <text evidence="3">Monomer.</text>
</comment>
<dbReference type="Pfam" id="PF00328">
    <property type="entry name" value="His_Phos_2"/>
    <property type="match status" value="1"/>
</dbReference>
<accession>A0A4R8Q4E2</accession>
<evidence type="ECO:0000256" key="10">
    <source>
        <dbReference type="ARBA" id="ARBA00042300"/>
    </source>
</evidence>
<feature type="disulfide bond" evidence="19">
    <location>
        <begin position="185"/>
        <end position="433"/>
    </location>
</feature>
<evidence type="ECO:0000256" key="11">
    <source>
        <dbReference type="ARBA" id="ARBA00043670"/>
    </source>
</evidence>
<keyword evidence="8" id="KW-0325">Glycoprotein</keyword>
<comment type="similarity">
    <text evidence="2">Belongs to the histidine acid phosphatase family.</text>
</comment>
<evidence type="ECO:0000256" key="19">
    <source>
        <dbReference type="PIRSR" id="PIRSR000894-2"/>
    </source>
</evidence>
<evidence type="ECO:0000256" key="15">
    <source>
        <dbReference type="ARBA" id="ARBA00043788"/>
    </source>
</evidence>
<comment type="caution">
    <text evidence="20">The sequence shown here is derived from an EMBL/GenBank/DDBJ whole genome shotgun (WGS) entry which is preliminary data.</text>
</comment>
<organism evidence="20 21">
    <name type="scientific">Colletotrichum spinosum</name>
    <dbReference type="NCBI Taxonomy" id="1347390"/>
    <lineage>
        <taxon>Eukaryota</taxon>
        <taxon>Fungi</taxon>
        <taxon>Dikarya</taxon>
        <taxon>Ascomycota</taxon>
        <taxon>Pezizomycotina</taxon>
        <taxon>Sordariomycetes</taxon>
        <taxon>Hypocreomycetidae</taxon>
        <taxon>Glomerellales</taxon>
        <taxon>Glomerellaceae</taxon>
        <taxon>Colletotrichum</taxon>
        <taxon>Colletotrichum orbiculare species complex</taxon>
    </lineage>
</organism>
<dbReference type="PANTHER" id="PTHR20963:SF24">
    <property type="entry name" value="3-PHYTASE B"/>
    <property type="match status" value="1"/>
</dbReference>
<evidence type="ECO:0000256" key="3">
    <source>
        <dbReference type="ARBA" id="ARBA00011245"/>
    </source>
</evidence>
<dbReference type="SUPFAM" id="SSF53254">
    <property type="entry name" value="Phosphoglycerate mutase-like"/>
    <property type="match status" value="1"/>
</dbReference>
<dbReference type="PROSITE" id="PS00778">
    <property type="entry name" value="HIS_ACID_PHOSPHAT_2"/>
    <property type="match status" value="1"/>
</dbReference>
<dbReference type="EMBL" id="QAPG01000067">
    <property type="protein sequence ID" value="TDZ33291.1"/>
    <property type="molecule type" value="Genomic_DNA"/>
</dbReference>
<evidence type="ECO:0000256" key="5">
    <source>
        <dbReference type="ARBA" id="ARBA00022525"/>
    </source>
</evidence>
<evidence type="ECO:0000256" key="16">
    <source>
        <dbReference type="ARBA" id="ARBA00044106"/>
    </source>
</evidence>
<name>A0A4R8Q4E2_9PEZI</name>
<feature type="disulfide bond" evidence="19">
    <location>
        <begin position="45"/>
        <end position="383"/>
    </location>
</feature>
<keyword evidence="7 19" id="KW-1015">Disulfide bond</keyword>
<proteinExistence type="inferred from homology"/>
<evidence type="ECO:0000256" key="12">
    <source>
        <dbReference type="ARBA" id="ARBA00043675"/>
    </source>
</evidence>
<feature type="active site" description="Nucleophile" evidence="18">
    <location>
        <position position="56"/>
    </location>
</feature>
<sequence>MTISFVSSQAPHSQGHEENIQHFWGPYSPFFSVPTQISAATPPGCKITFAQVLSRHGARDPINIMAAKFQALVNHIHASVTSYGRGYEFIETYKYTLGSEQLTPFGERELIESGEAFYTRYQALAAVNEPFVRVAGQERVIKSGLKWMQGFHSSKIADGYEVGGQDMVTIPEAKGVNNTLKHGLCDVFEDDIHSSSGKAARVIWRDIFTRPITARLNKNLPGADLTAADTLAFMELCPFNTVVNGIVSEFCNLFTLEEFKDLEYYETLDKYYRFHAGNPLGPTQGVGFTNELIARLTQQPVVDHTSTNSTLNSDPATFPLNRKLYADFTHDNDMMGIYGALGLYSRTPDLSKTERMSMSETRGFTSSRLVPFGARMYVEKMRCASSEEMVRVIVNDRVVPLVGCGADELGRCRLRQFVESLEFARSGGLWDMCFYRD</sequence>
<comment type="subcellular location">
    <subcellularLocation>
        <location evidence="1">Secreted</location>
    </subcellularLocation>
</comment>
<protein>
    <recommendedName>
        <fullName evidence="16">Phytase A</fullName>
        <ecNumber evidence="4">3.1.3.8</ecNumber>
    </recommendedName>
    <alternativeName>
        <fullName evidence="17">Histidine acid phosphatase phyA</fullName>
    </alternativeName>
    <alternativeName>
        <fullName evidence="10">Myo-inositol hexakisphosphate phosphohydrolase A</fullName>
    </alternativeName>
    <alternativeName>
        <fullName evidence="9">Myo-inositol-hexaphosphate 3-phosphohydrolase A</fullName>
    </alternativeName>
</protein>
<reference evidence="20 21" key="1">
    <citation type="submission" date="2018-11" db="EMBL/GenBank/DDBJ databases">
        <title>Genome sequence and assembly of Colletotrichum spinosum.</title>
        <authorList>
            <person name="Gan P."/>
            <person name="Shirasu K."/>
        </authorList>
    </citation>
    <scope>NUCLEOTIDE SEQUENCE [LARGE SCALE GENOMIC DNA]</scope>
    <source>
        <strain evidence="20 21">CBS 515.97</strain>
    </source>
</reference>
<dbReference type="InterPro" id="IPR000560">
    <property type="entry name" value="His_Pase_clade-2"/>
</dbReference>
<dbReference type="Proteomes" id="UP000295083">
    <property type="component" value="Unassembled WGS sequence"/>
</dbReference>
<evidence type="ECO:0000256" key="6">
    <source>
        <dbReference type="ARBA" id="ARBA00022801"/>
    </source>
</evidence>
<comment type="catalytic activity">
    <reaction evidence="12">
        <text>1D-myo-inositol 1,2-bisphosphate + H2O = 1D-myo-inositol 2-phosphate + phosphate</text>
        <dbReference type="Rhea" id="RHEA:77135"/>
        <dbReference type="ChEBI" id="CHEBI:15377"/>
        <dbReference type="ChEBI" id="CHEBI:43474"/>
        <dbReference type="ChEBI" id="CHEBI:84142"/>
        <dbReference type="ChEBI" id="CHEBI:195539"/>
    </reaction>
    <physiologicalReaction direction="left-to-right" evidence="12">
        <dbReference type="Rhea" id="RHEA:77136"/>
    </physiologicalReaction>
</comment>